<reference evidence="8 9" key="1">
    <citation type="submission" date="2021-01" db="EMBL/GenBank/DDBJ databases">
        <title>Whole genome shotgun sequence of Microbispora siamensis NBRC 104113.</title>
        <authorList>
            <person name="Komaki H."/>
            <person name="Tamura T."/>
        </authorList>
    </citation>
    <scope>NUCLEOTIDE SEQUENCE [LARGE SCALE GENOMIC DNA]</scope>
    <source>
        <strain evidence="8 9">NBRC 104113</strain>
    </source>
</reference>
<dbReference type="Gene3D" id="3.40.50.300">
    <property type="entry name" value="P-loop containing nucleotide triphosphate hydrolases"/>
    <property type="match status" value="1"/>
</dbReference>
<evidence type="ECO:0000256" key="6">
    <source>
        <dbReference type="ARBA" id="ARBA00023136"/>
    </source>
</evidence>
<dbReference type="InterPro" id="IPR003439">
    <property type="entry name" value="ABC_transporter-like_ATP-bd"/>
</dbReference>
<organism evidence="8 9">
    <name type="scientific">Microbispora siamensis</name>
    <dbReference type="NCBI Taxonomy" id="564413"/>
    <lineage>
        <taxon>Bacteria</taxon>
        <taxon>Bacillati</taxon>
        <taxon>Actinomycetota</taxon>
        <taxon>Actinomycetes</taxon>
        <taxon>Streptosporangiales</taxon>
        <taxon>Streptosporangiaceae</taxon>
        <taxon>Microbispora</taxon>
    </lineage>
</organism>
<dbReference type="GO" id="GO:0005524">
    <property type="term" value="F:ATP binding"/>
    <property type="evidence" value="ECO:0007669"/>
    <property type="project" value="UniProtKB-KW"/>
</dbReference>
<dbReference type="RefSeq" id="WP_204046549.1">
    <property type="nucleotide sequence ID" value="NZ_BOOF01000001.1"/>
</dbReference>
<keyword evidence="3" id="KW-0547">Nucleotide-binding</keyword>
<dbReference type="InterPro" id="IPR017871">
    <property type="entry name" value="ABC_transporter-like_CS"/>
</dbReference>
<dbReference type="PROSITE" id="PS00211">
    <property type="entry name" value="ABC_TRANSPORTER_1"/>
    <property type="match status" value="1"/>
</dbReference>
<evidence type="ECO:0000256" key="5">
    <source>
        <dbReference type="ARBA" id="ARBA00022967"/>
    </source>
</evidence>
<keyword evidence="1" id="KW-0813">Transport</keyword>
<dbReference type="PANTHER" id="PTHR42788:SF17">
    <property type="entry name" value="ALIPHATIC SULFONATES IMPORT ATP-BINDING PROTEIN SSUB"/>
    <property type="match status" value="1"/>
</dbReference>
<dbReference type="PROSITE" id="PS50893">
    <property type="entry name" value="ABC_TRANSPORTER_2"/>
    <property type="match status" value="1"/>
</dbReference>
<keyword evidence="5" id="KW-1278">Translocase</keyword>
<keyword evidence="9" id="KW-1185">Reference proteome</keyword>
<keyword evidence="6" id="KW-0472">Membrane</keyword>
<dbReference type="PANTHER" id="PTHR42788">
    <property type="entry name" value="TAURINE IMPORT ATP-BINDING PROTEIN-RELATED"/>
    <property type="match status" value="1"/>
</dbReference>
<dbReference type="SMART" id="SM00382">
    <property type="entry name" value="AAA"/>
    <property type="match status" value="1"/>
</dbReference>
<comment type="caution">
    <text evidence="8">The sequence shown here is derived from an EMBL/GenBank/DDBJ whole genome shotgun (WGS) entry which is preliminary data.</text>
</comment>
<evidence type="ECO:0000259" key="7">
    <source>
        <dbReference type="PROSITE" id="PS50893"/>
    </source>
</evidence>
<feature type="domain" description="ABC transporter" evidence="7">
    <location>
        <begin position="14"/>
        <end position="227"/>
    </location>
</feature>
<evidence type="ECO:0000256" key="3">
    <source>
        <dbReference type="ARBA" id="ARBA00022741"/>
    </source>
</evidence>
<sequence length="250" mass="26846">MSPEVSAESAGLAVRTRGLRKVFGERAVLDGVDLDVRRGEFLALLGASGTGKTTLLRILAGLDAATGGTVLVPPVRTVVFQEPRLIPSKRALANVVIGQGRSARAKGLAALAEVGLSRHADAWPATLSGGEAQRVALARALVREPELLLLDEPFAALDALTRLHMQDLIAELCARHRPAVVLVTHDVEEAILLADRIAVLREGRFVTDLQVGIDRPRDRTDPVFVELRRRLLADLGVDSHAGTPREEVAR</sequence>
<gene>
    <name evidence="8" type="primary">ssuB2</name>
    <name evidence="8" type="ORF">Msi02_00830</name>
</gene>
<evidence type="ECO:0000256" key="1">
    <source>
        <dbReference type="ARBA" id="ARBA00022448"/>
    </source>
</evidence>
<dbReference type="InterPro" id="IPR027417">
    <property type="entry name" value="P-loop_NTPase"/>
</dbReference>
<protein>
    <submittedName>
        <fullName evidence="8">Aliphatic sulfonates import ATP-binding protein SsuB 2</fullName>
    </submittedName>
</protein>
<dbReference type="SUPFAM" id="SSF52540">
    <property type="entry name" value="P-loop containing nucleoside triphosphate hydrolases"/>
    <property type="match status" value="1"/>
</dbReference>
<dbReference type="InterPro" id="IPR003593">
    <property type="entry name" value="AAA+_ATPase"/>
</dbReference>
<proteinExistence type="predicted"/>
<keyword evidence="2" id="KW-1003">Cell membrane</keyword>
<keyword evidence="4 8" id="KW-0067">ATP-binding</keyword>
<dbReference type="InterPro" id="IPR050166">
    <property type="entry name" value="ABC_transporter_ATP-bind"/>
</dbReference>
<evidence type="ECO:0000313" key="9">
    <source>
        <dbReference type="Proteomes" id="UP000660454"/>
    </source>
</evidence>
<dbReference type="Proteomes" id="UP000660454">
    <property type="component" value="Unassembled WGS sequence"/>
</dbReference>
<evidence type="ECO:0000256" key="4">
    <source>
        <dbReference type="ARBA" id="ARBA00022840"/>
    </source>
</evidence>
<accession>A0ABQ4GCZ9</accession>
<name>A0ABQ4GCZ9_9ACTN</name>
<dbReference type="EMBL" id="BOOF01000001">
    <property type="protein sequence ID" value="GIH59266.1"/>
    <property type="molecule type" value="Genomic_DNA"/>
</dbReference>
<dbReference type="Pfam" id="PF00005">
    <property type="entry name" value="ABC_tran"/>
    <property type="match status" value="1"/>
</dbReference>
<evidence type="ECO:0000313" key="8">
    <source>
        <dbReference type="EMBL" id="GIH59266.1"/>
    </source>
</evidence>
<evidence type="ECO:0000256" key="2">
    <source>
        <dbReference type="ARBA" id="ARBA00022475"/>
    </source>
</evidence>